<dbReference type="PROSITE" id="PS51686">
    <property type="entry name" value="SAM_MT_RSMB_NOP"/>
    <property type="match status" value="1"/>
</dbReference>
<evidence type="ECO:0000256" key="1">
    <source>
        <dbReference type="ARBA" id="ARBA00022603"/>
    </source>
</evidence>
<dbReference type="OrthoDB" id="9810297at2"/>
<feature type="binding site" evidence="5">
    <location>
        <position position="129"/>
    </location>
    <ligand>
        <name>S-adenosyl-L-methionine</name>
        <dbReference type="ChEBI" id="CHEBI:59789"/>
    </ligand>
</feature>
<feature type="binding site" evidence="5">
    <location>
        <begin position="105"/>
        <end position="111"/>
    </location>
    <ligand>
        <name>S-adenosyl-L-methionine</name>
        <dbReference type="ChEBI" id="CHEBI:59789"/>
    </ligand>
</feature>
<proteinExistence type="inferred from homology"/>
<evidence type="ECO:0000259" key="6">
    <source>
        <dbReference type="PROSITE" id="PS51686"/>
    </source>
</evidence>
<dbReference type="InterPro" id="IPR029063">
    <property type="entry name" value="SAM-dependent_MTases_sf"/>
</dbReference>
<comment type="similarity">
    <text evidence="5">Belongs to the class I-like SAM-binding methyltransferase superfamily. RsmB/NOP family.</text>
</comment>
<keyword evidence="10" id="KW-1185">Reference proteome</keyword>
<dbReference type="AlphaFoldDB" id="A0A2G4R245"/>
<reference evidence="7 10" key="4">
    <citation type="journal article" date="2021" name="Syst. Appl. Microbiol.">
        <title>nCampylobacter vulpis sp. nov. isolated from wild red foxes.</title>
        <authorList>
            <person name="Parisi A."/>
            <person name="Chiara M."/>
            <person name="Caffara M."/>
            <person name="Mion D."/>
            <person name="Miller W.G."/>
            <person name="Caruso M."/>
            <person name="Manzari C."/>
            <person name="Florio D."/>
            <person name="Capozzi L."/>
            <person name="D'Erchia A.M."/>
            <person name="Manzulli V."/>
            <person name="Zanoni R.G."/>
        </authorList>
    </citation>
    <scope>NUCLEOTIDE SEQUENCE [LARGE SCALE GENOMIC DNA]</scope>
    <source>
        <strain evidence="7 10">52/13</strain>
    </source>
</reference>
<dbReference type="InterPro" id="IPR001678">
    <property type="entry name" value="MeTrfase_RsmB-F_NOP2_dom"/>
</dbReference>
<dbReference type="GO" id="GO:0003723">
    <property type="term" value="F:RNA binding"/>
    <property type="evidence" value="ECO:0007669"/>
    <property type="project" value="UniProtKB-UniRule"/>
</dbReference>
<feature type="active site" description="Nucleophile" evidence="5">
    <location>
        <position position="222"/>
    </location>
</feature>
<dbReference type="GO" id="GO:0001510">
    <property type="term" value="P:RNA methylation"/>
    <property type="evidence" value="ECO:0007669"/>
    <property type="project" value="InterPro"/>
</dbReference>
<dbReference type="PANTHER" id="PTHR22807">
    <property type="entry name" value="NOP2 YEAST -RELATED NOL1/NOP2/FMU SUN DOMAIN-CONTAINING"/>
    <property type="match status" value="1"/>
</dbReference>
<sequence>MEAKLAQIYTPNELEILKESFKSPKNICVFLNFLKTNENLINDFFKDLKFQKLNPFCYLFKAEDKSILSKMKAFNEGHFYIQNYSSYLCAKNLNVKPNESILDMCAAPGGKSINLANFMQNKAYLACVEANRERFFTLQKNLKNYGVNAKIFLKDAKSIGRLCPLKFDKILLDAPCSTLAKTGFENVKSLKEIKALALLQKKLLHSALKALKHGGELVYSTCTFFKEENEEVLENALKSEFELEFLELDLEGVRAKEAKSEFKELGKARRIMPCENYDGFFIAKMRKI</sequence>
<dbReference type="Proteomes" id="UP000237472">
    <property type="component" value="Unassembled WGS sequence"/>
</dbReference>
<evidence type="ECO:0000256" key="4">
    <source>
        <dbReference type="ARBA" id="ARBA00022884"/>
    </source>
</evidence>
<feature type="binding site" evidence="5">
    <location>
        <position position="155"/>
    </location>
    <ligand>
        <name>S-adenosyl-L-methionine</name>
        <dbReference type="ChEBI" id="CHEBI:59789"/>
    </ligand>
</feature>
<evidence type="ECO:0000256" key="2">
    <source>
        <dbReference type="ARBA" id="ARBA00022679"/>
    </source>
</evidence>
<reference evidence="8" key="1">
    <citation type="submission" date="2015-06" db="EMBL/GenBank/DDBJ databases">
        <authorList>
            <person name="Hoefler B.C."/>
            <person name="Straight P.D."/>
        </authorList>
    </citation>
    <scope>NUCLEOTIDE SEQUENCE [LARGE SCALE GENOMIC DNA]</scope>
    <source>
        <strain evidence="8">73/13</strain>
    </source>
</reference>
<dbReference type="Gene3D" id="3.30.70.1170">
    <property type="entry name" value="Sun protein, domain 3"/>
    <property type="match status" value="1"/>
</dbReference>
<keyword evidence="2 5" id="KW-0808">Transferase</keyword>
<dbReference type="InterPro" id="IPR023267">
    <property type="entry name" value="RCMT"/>
</dbReference>
<dbReference type="GeneID" id="77266616"/>
<dbReference type="SUPFAM" id="SSF53335">
    <property type="entry name" value="S-adenosyl-L-methionine-dependent methyltransferases"/>
    <property type="match status" value="1"/>
</dbReference>
<dbReference type="Gene3D" id="3.40.50.150">
    <property type="entry name" value="Vaccinia Virus protein VP39"/>
    <property type="match status" value="1"/>
</dbReference>
<feature type="binding site" evidence="5">
    <location>
        <position position="173"/>
    </location>
    <ligand>
        <name>S-adenosyl-L-methionine</name>
        <dbReference type="ChEBI" id="CHEBI:59789"/>
    </ligand>
</feature>
<dbReference type="InterPro" id="IPR049560">
    <property type="entry name" value="MeTrfase_RsmB-F_NOP2_cat"/>
</dbReference>
<dbReference type="PANTHER" id="PTHR22807:SF30">
    <property type="entry name" value="28S RRNA (CYTOSINE(4447)-C(5))-METHYLTRANSFERASE-RELATED"/>
    <property type="match status" value="1"/>
</dbReference>
<protein>
    <submittedName>
        <fullName evidence="7">RsmB/NOP family class I SAM-dependent RNA methyltransferase</fullName>
    </submittedName>
</protein>
<dbReference type="RefSeq" id="WP_099461543.1">
    <property type="nucleotide sequence ID" value="NZ_CP041617.1"/>
</dbReference>
<dbReference type="Proteomes" id="UP000811399">
    <property type="component" value="Unassembled WGS sequence"/>
</dbReference>
<comment type="caution">
    <text evidence="8">The sequence shown here is derived from an EMBL/GenBank/DDBJ whole genome shotgun (WGS) entry which is preliminary data.</text>
</comment>
<evidence type="ECO:0000313" key="8">
    <source>
        <dbReference type="EMBL" id="PHY90616.1"/>
    </source>
</evidence>
<dbReference type="PRINTS" id="PR02008">
    <property type="entry name" value="RCMTFAMILY"/>
</dbReference>
<evidence type="ECO:0000256" key="5">
    <source>
        <dbReference type="PROSITE-ProRule" id="PRU01023"/>
    </source>
</evidence>
<keyword evidence="4 5" id="KW-0694">RNA-binding</keyword>
<evidence type="ECO:0000313" key="10">
    <source>
        <dbReference type="Proteomes" id="UP000811399"/>
    </source>
</evidence>
<name>A0A2G4R245_9BACT</name>
<dbReference type="EMBL" id="VJYU01000006">
    <property type="protein sequence ID" value="MBS4240733.1"/>
    <property type="molecule type" value="Genomic_DNA"/>
</dbReference>
<keyword evidence="1 5" id="KW-0489">Methyltransferase</keyword>
<gene>
    <name evidence="8" type="ORF">AA994_04505</name>
    <name evidence="7" type="ORF">CVU5213_03145</name>
</gene>
<evidence type="ECO:0000313" key="9">
    <source>
        <dbReference type="Proteomes" id="UP000237472"/>
    </source>
</evidence>
<keyword evidence="3 5" id="KW-0949">S-adenosyl-L-methionine</keyword>
<feature type="domain" description="SAM-dependent MTase RsmB/NOP-type" evidence="6">
    <location>
        <begin position="17"/>
        <end position="288"/>
    </location>
</feature>
<evidence type="ECO:0000313" key="7">
    <source>
        <dbReference type="EMBL" id="MBS4240733.1"/>
    </source>
</evidence>
<dbReference type="EMBL" id="LDWY01000057">
    <property type="protein sequence ID" value="PHY90616.1"/>
    <property type="molecule type" value="Genomic_DNA"/>
</dbReference>
<reference evidence="9" key="2">
    <citation type="submission" date="2015-06" db="EMBL/GenBank/DDBJ databases">
        <authorList>
            <person name="Parisi A."/>
            <person name="Chiara M."/>
            <person name="Florio D."/>
            <person name="Miccolupo A."/>
            <person name="Manzari C."/>
            <person name="Mion D."/>
            <person name="Caruso M."/>
            <person name="D'erchia A.M."/>
            <person name="Zanoni R."/>
        </authorList>
    </citation>
    <scope>NUCLEOTIDE SEQUENCE [LARGE SCALE GENOMIC DNA]</scope>
    <source>
        <strain evidence="9">73/13</strain>
    </source>
</reference>
<reference evidence="7" key="3">
    <citation type="submission" date="2019-07" db="EMBL/GenBank/DDBJ databases">
        <authorList>
            <person name="Miller W.G."/>
        </authorList>
    </citation>
    <scope>NUCLEOTIDE SEQUENCE</scope>
    <source>
        <strain evidence="7">52/13</strain>
    </source>
</reference>
<dbReference type="GO" id="GO:0008173">
    <property type="term" value="F:RNA methyltransferase activity"/>
    <property type="evidence" value="ECO:0007669"/>
    <property type="project" value="InterPro"/>
</dbReference>
<organism evidence="8 9">
    <name type="scientific">Campylobacter vulpis</name>
    <dbReference type="NCBI Taxonomy" id="1655500"/>
    <lineage>
        <taxon>Bacteria</taxon>
        <taxon>Pseudomonadati</taxon>
        <taxon>Campylobacterota</taxon>
        <taxon>Epsilonproteobacteria</taxon>
        <taxon>Campylobacterales</taxon>
        <taxon>Campylobacteraceae</taxon>
        <taxon>Campylobacter</taxon>
    </lineage>
</organism>
<dbReference type="Pfam" id="PF01189">
    <property type="entry name" value="Methyltr_RsmB-F"/>
    <property type="match status" value="1"/>
</dbReference>
<accession>A0A2G4R245</accession>
<evidence type="ECO:0000256" key="3">
    <source>
        <dbReference type="ARBA" id="ARBA00022691"/>
    </source>
</evidence>